<gene>
    <name evidence="9" type="primary">cas2</name>
    <name evidence="10" type="ORF">SAMN04487992_101362</name>
</gene>
<dbReference type="GO" id="GO:0043571">
    <property type="term" value="P:maintenance of CRISPR repeat elements"/>
    <property type="evidence" value="ECO:0007669"/>
    <property type="project" value="UniProtKB-UniRule"/>
</dbReference>
<keyword evidence="7 9" id="KW-0460">Magnesium</keyword>
<comment type="cofactor">
    <cofactor evidence="1 9">
        <name>Mg(2+)</name>
        <dbReference type="ChEBI" id="CHEBI:18420"/>
    </cofactor>
</comment>
<comment type="subunit">
    <text evidence="9">Homodimer, forms a heterotetramer with a Cas1 homodimer.</text>
</comment>
<dbReference type="GO" id="GO:0051607">
    <property type="term" value="P:defense response to virus"/>
    <property type="evidence" value="ECO:0007669"/>
    <property type="project" value="UniProtKB-UniRule"/>
</dbReference>
<comment type="similarity">
    <text evidence="2 9">Belongs to the CRISPR-associated endoribonuclease Cas2 protein family.</text>
</comment>
<evidence type="ECO:0000256" key="6">
    <source>
        <dbReference type="ARBA" id="ARBA00022801"/>
    </source>
</evidence>
<evidence type="ECO:0000256" key="9">
    <source>
        <dbReference type="HAMAP-Rule" id="MF_01471"/>
    </source>
</evidence>
<dbReference type="GO" id="GO:0016787">
    <property type="term" value="F:hydrolase activity"/>
    <property type="evidence" value="ECO:0007669"/>
    <property type="project" value="UniProtKB-KW"/>
</dbReference>
<dbReference type="InterPro" id="IPR019199">
    <property type="entry name" value="Virulence_VapD/CRISPR_Cas2"/>
</dbReference>
<keyword evidence="4 9" id="KW-0479">Metal-binding</keyword>
<comment type="function">
    <text evidence="9">CRISPR (clustered regularly interspaced short palindromic repeat), is an adaptive immune system that provides protection against mobile genetic elements (viruses, transposable elements and conjugative plasmids). CRISPR clusters contain sequences complementary to antecedent mobile elements and target invading nucleic acids. CRISPR clusters are transcribed and processed into CRISPR RNA (crRNA). Functions as a ssRNA-specific endoribonuclease. Involved in the integration of spacer DNA into the CRISPR cassette.</text>
</comment>
<dbReference type="EMBL" id="FNBD01000001">
    <property type="protein sequence ID" value="SDE46808.1"/>
    <property type="molecule type" value="Genomic_DNA"/>
</dbReference>
<sequence>MELNGYRIMWLFVFFDLPTETAKDRKNAAGFRKNLLKDGFDMMQYSVYTRHCASSESADVHEKRINSLLPPFGKVSVLRITDKQFGNILNFWGRAEVPKPPPPMQLELF</sequence>
<dbReference type="AlphaFoldDB" id="A0A1G7D5C0"/>
<keyword evidence="6 9" id="KW-0378">Hydrolase</keyword>
<keyword evidence="5 9" id="KW-0255">Endonuclease</keyword>
<evidence type="ECO:0000313" key="10">
    <source>
        <dbReference type="EMBL" id="SDE46808.1"/>
    </source>
</evidence>
<dbReference type="SUPFAM" id="SSF143430">
    <property type="entry name" value="TTP0101/SSO1404-like"/>
    <property type="match status" value="1"/>
</dbReference>
<feature type="binding site" evidence="9">
    <location>
        <position position="16"/>
    </location>
    <ligand>
        <name>Mg(2+)</name>
        <dbReference type="ChEBI" id="CHEBI:18420"/>
        <note>catalytic</note>
    </ligand>
</feature>
<keyword evidence="3 9" id="KW-0540">Nuclease</keyword>
<evidence type="ECO:0000256" key="8">
    <source>
        <dbReference type="ARBA" id="ARBA00023118"/>
    </source>
</evidence>
<keyword evidence="8 9" id="KW-0051">Antiviral defense</keyword>
<evidence type="ECO:0000256" key="4">
    <source>
        <dbReference type="ARBA" id="ARBA00022723"/>
    </source>
</evidence>
<evidence type="ECO:0000256" key="2">
    <source>
        <dbReference type="ARBA" id="ARBA00009959"/>
    </source>
</evidence>
<dbReference type="GO" id="GO:0046872">
    <property type="term" value="F:metal ion binding"/>
    <property type="evidence" value="ECO:0007669"/>
    <property type="project" value="UniProtKB-UniRule"/>
</dbReference>
<reference evidence="11" key="1">
    <citation type="submission" date="2016-10" db="EMBL/GenBank/DDBJ databases">
        <authorList>
            <person name="Varghese N."/>
            <person name="Submissions S."/>
        </authorList>
    </citation>
    <scope>NUCLEOTIDE SEQUENCE [LARGE SCALE GENOMIC DNA]</scope>
    <source>
        <strain evidence="11">DSM 24729</strain>
    </source>
</reference>
<name>A0A1G7D5C0_9FLAO</name>
<organism evidence="10 11">
    <name type="scientific">Cellulophaga baltica</name>
    <dbReference type="NCBI Taxonomy" id="76594"/>
    <lineage>
        <taxon>Bacteria</taxon>
        <taxon>Pseudomonadati</taxon>
        <taxon>Bacteroidota</taxon>
        <taxon>Flavobacteriia</taxon>
        <taxon>Flavobacteriales</taxon>
        <taxon>Flavobacteriaceae</taxon>
        <taxon>Cellulophaga</taxon>
    </lineage>
</organism>
<proteinExistence type="inferred from homology"/>
<dbReference type="HAMAP" id="MF_01471">
    <property type="entry name" value="Cas2"/>
    <property type="match status" value="1"/>
</dbReference>
<keyword evidence="11" id="KW-1185">Reference proteome</keyword>
<evidence type="ECO:0000256" key="7">
    <source>
        <dbReference type="ARBA" id="ARBA00022842"/>
    </source>
</evidence>
<dbReference type="EC" id="3.1.-.-" evidence="9"/>
<evidence type="ECO:0000256" key="1">
    <source>
        <dbReference type="ARBA" id="ARBA00001946"/>
    </source>
</evidence>
<dbReference type="Pfam" id="PF09827">
    <property type="entry name" value="CRISPR_Cas2"/>
    <property type="match status" value="1"/>
</dbReference>
<evidence type="ECO:0000313" key="11">
    <source>
        <dbReference type="Proteomes" id="UP000182114"/>
    </source>
</evidence>
<evidence type="ECO:0000256" key="5">
    <source>
        <dbReference type="ARBA" id="ARBA00022759"/>
    </source>
</evidence>
<accession>A0A1G7D5C0</accession>
<dbReference type="GO" id="GO:0004521">
    <property type="term" value="F:RNA endonuclease activity"/>
    <property type="evidence" value="ECO:0007669"/>
    <property type="project" value="InterPro"/>
</dbReference>
<dbReference type="NCBIfam" id="TIGR01573">
    <property type="entry name" value="cas2"/>
    <property type="match status" value="1"/>
</dbReference>
<dbReference type="InterPro" id="IPR021127">
    <property type="entry name" value="CRISPR_associated_Cas2"/>
</dbReference>
<protein>
    <recommendedName>
        <fullName evidence="9">CRISPR-associated endoribonuclease Cas2</fullName>
        <ecNumber evidence="9">3.1.-.-</ecNumber>
    </recommendedName>
</protein>
<evidence type="ECO:0000256" key="3">
    <source>
        <dbReference type="ARBA" id="ARBA00022722"/>
    </source>
</evidence>
<dbReference type="Proteomes" id="UP000182114">
    <property type="component" value="Unassembled WGS sequence"/>
</dbReference>